<dbReference type="GO" id="GO:0016020">
    <property type="term" value="C:membrane"/>
    <property type="evidence" value="ECO:0007669"/>
    <property type="project" value="UniProtKB-SubCell"/>
</dbReference>
<evidence type="ECO:0000256" key="1">
    <source>
        <dbReference type="ARBA" id="ARBA00004141"/>
    </source>
</evidence>
<accession>A0A2S7U0F5</accession>
<dbReference type="AlphaFoldDB" id="A0A2S7U0F5"/>
<feature type="transmembrane region" description="Helical" evidence="5">
    <location>
        <begin position="206"/>
        <end position="223"/>
    </location>
</feature>
<name>A0A2S7U0F5_9BACT</name>
<feature type="domain" description="O-antigen ligase-related" evidence="6">
    <location>
        <begin position="211"/>
        <end position="361"/>
    </location>
</feature>
<organism evidence="7 8">
    <name type="scientific">Rubritalea profundi</name>
    <dbReference type="NCBI Taxonomy" id="1658618"/>
    <lineage>
        <taxon>Bacteria</taxon>
        <taxon>Pseudomonadati</taxon>
        <taxon>Verrucomicrobiota</taxon>
        <taxon>Verrucomicrobiia</taxon>
        <taxon>Verrucomicrobiales</taxon>
        <taxon>Rubritaleaceae</taxon>
        <taxon>Rubritalea</taxon>
    </lineage>
</organism>
<sequence length="428" mass="47156">MNIRQELLNLYRYGKTSKGFSEAYPLLLILLATVVTSVVPTAIYQNYLCYEVGDYAIDLSLLTVSILFVPIITKTKKNPAMIGFCVFFLIFGLISIPLAKASEASAILTGIYTALPFLLVSCIRFTPFQGVLLRWIILIPFFAIVLQVLLYGLGFLTYVSESTGNEVGRIGEASRIGSTVGKATGTSVFIFLCALLSALLFIKRPFFFWGILAISFIATVITQSRGTTLMMACYLLALSTPFLKEANSKGGGFYVRILMLGGVLFGGAGFLYLKPDVVEQWRKRVDYFKGDAFDLAGRDVRGAQAIAIAKKSHYLGVGLGNYSPRKKLMLGSAKRAGIGSPHNVYLLLLGEIGIVGALGYIALQIRVLYRGYKYNRWMATIGLFILLGAGHNTEYVYLHMPFIWVFALLLAYVSHEPYQAMKTRKGAA</sequence>
<protein>
    <recommendedName>
        <fullName evidence="6">O-antigen ligase-related domain-containing protein</fullName>
    </recommendedName>
</protein>
<proteinExistence type="predicted"/>
<feature type="transmembrane region" description="Helical" evidence="5">
    <location>
        <begin position="55"/>
        <end position="73"/>
    </location>
</feature>
<gene>
    <name evidence="7" type="ORF">BSZ32_05790</name>
</gene>
<evidence type="ECO:0000313" key="8">
    <source>
        <dbReference type="Proteomes" id="UP000239907"/>
    </source>
</evidence>
<dbReference type="RefSeq" id="WP_129589614.1">
    <property type="nucleotide sequence ID" value="NZ_MQWA01000001.1"/>
</dbReference>
<feature type="transmembrane region" description="Helical" evidence="5">
    <location>
        <begin position="135"/>
        <end position="159"/>
    </location>
</feature>
<dbReference type="PANTHER" id="PTHR37422:SF13">
    <property type="entry name" value="LIPOPOLYSACCHARIDE BIOSYNTHESIS PROTEIN PA4999-RELATED"/>
    <property type="match status" value="1"/>
</dbReference>
<dbReference type="Pfam" id="PF04932">
    <property type="entry name" value="Wzy_C"/>
    <property type="match status" value="1"/>
</dbReference>
<reference evidence="7 8" key="1">
    <citation type="submission" date="2016-12" db="EMBL/GenBank/DDBJ databases">
        <title>Study of bacterial adaptation to deep sea.</title>
        <authorList>
            <person name="Song J."/>
            <person name="Yoshizawa S."/>
            <person name="Kogure K."/>
        </authorList>
    </citation>
    <scope>NUCLEOTIDE SEQUENCE [LARGE SCALE GENOMIC DNA]</scope>
    <source>
        <strain evidence="7 8">SAORIC-165</strain>
    </source>
</reference>
<evidence type="ECO:0000259" key="6">
    <source>
        <dbReference type="Pfam" id="PF04932"/>
    </source>
</evidence>
<feature type="transmembrane region" description="Helical" evidence="5">
    <location>
        <begin position="104"/>
        <end position="123"/>
    </location>
</feature>
<feature type="transmembrane region" description="Helical" evidence="5">
    <location>
        <begin position="80"/>
        <end position="98"/>
    </location>
</feature>
<keyword evidence="3 5" id="KW-1133">Transmembrane helix</keyword>
<feature type="transmembrane region" description="Helical" evidence="5">
    <location>
        <begin position="21"/>
        <end position="43"/>
    </location>
</feature>
<dbReference type="PANTHER" id="PTHR37422">
    <property type="entry name" value="TEICHURONIC ACID BIOSYNTHESIS PROTEIN TUAE"/>
    <property type="match status" value="1"/>
</dbReference>
<comment type="caution">
    <text evidence="7">The sequence shown here is derived from an EMBL/GenBank/DDBJ whole genome shotgun (WGS) entry which is preliminary data.</text>
</comment>
<keyword evidence="8" id="KW-1185">Reference proteome</keyword>
<feature type="transmembrane region" description="Helical" evidence="5">
    <location>
        <begin position="253"/>
        <end position="273"/>
    </location>
</feature>
<feature type="transmembrane region" description="Helical" evidence="5">
    <location>
        <begin position="179"/>
        <end position="201"/>
    </location>
</feature>
<dbReference type="InterPro" id="IPR051533">
    <property type="entry name" value="WaaL-like"/>
</dbReference>
<dbReference type="OrthoDB" id="5150405at2"/>
<evidence type="ECO:0000256" key="5">
    <source>
        <dbReference type="SAM" id="Phobius"/>
    </source>
</evidence>
<dbReference type="InterPro" id="IPR007016">
    <property type="entry name" value="O-antigen_ligase-rel_domated"/>
</dbReference>
<keyword evidence="2 5" id="KW-0812">Transmembrane</keyword>
<dbReference type="Proteomes" id="UP000239907">
    <property type="component" value="Unassembled WGS sequence"/>
</dbReference>
<feature type="transmembrane region" description="Helical" evidence="5">
    <location>
        <begin position="396"/>
        <end position="415"/>
    </location>
</feature>
<evidence type="ECO:0000313" key="7">
    <source>
        <dbReference type="EMBL" id="PQJ28060.1"/>
    </source>
</evidence>
<comment type="subcellular location">
    <subcellularLocation>
        <location evidence="1">Membrane</location>
        <topology evidence="1">Multi-pass membrane protein</topology>
    </subcellularLocation>
</comment>
<feature type="transmembrane region" description="Helical" evidence="5">
    <location>
        <begin position="344"/>
        <end position="362"/>
    </location>
</feature>
<evidence type="ECO:0000256" key="3">
    <source>
        <dbReference type="ARBA" id="ARBA00022989"/>
    </source>
</evidence>
<evidence type="ECO:0000256" key="2">
    <source>
        <dbReference type="ARBA" id="ARBA00022692"/>
    </source>
</evidence>
<evidence type="ECO:0000256" key="4">
    <source>
        <dbReference type="ARBA" id="ARBA00023136"/>
    </source>
</evidence>
<keyword evidence="4 5" id="KW-0472">Membrane</keyword>
<dbReference type="EMBL" id="MQWA01000001">
    <property type="protein sequence ID" value="PQJ28060.1"/>
    <property type="molecule type" value="Genomic_DNA"/>
</dbReference>